<dbReference type="InterPro" id="IPR024925">
    <property type="entry name" value="Malonyl_CoA-ACP_transAc"/>
</dbReference>
<protein>
    <recommendedName>
        <fullName evidence="4">Malonyl CoA-acyl carrier protein transacylase</fullName>
        <ecNumber evidence="4">2.3.1.39</ecNumber>
    </recommendedName>
</protein>
<dbReference type="SUPFAM" id="SSF52151">
    <property type="entry name" value="FabD/lysophospholipase-like"/>
    <property type="match status" value="1"/>
</dbReference>
<dbReference type="RefSeq" id="WP_211080844.1">
    <property type="nucleotide sequence ID" value="NZ_CBCSLC010000002.1"/>
</dbReference>
<evidence type="ECO:0000256" key="4">
    <source>
        <dbReference type="PIRNR" id="PIRNR000446"/>
    </source>
</evidence>
<dbReference type="InterPro" id="IPR016036">
    <property type="entry name" value="Malonyl_transacylase_ACP-bd"/>
</dbReference>
<dbReference type="PANTHER" id="PTHR42681">
    <property type="entry name" value="MALONYL-COA-ACYL CARRIER PROTEIN TRANSACYLASE, MITOCHONDRIAL"/>
    <property type="match status" value="1"/>
</dbReference>
<comment type="catalytic activity">
    <reaction evidence="3 4">
        <text>holo-[ACP] + malonyl-CoA = malonyl-[ACP] + CoA</text>
        <dbReference type="Rhea" id="RHEA:41792"/>
        <dbReference type="Rhea" id="RHEA-COMP:9623"/>
        <dbReference type="Rhea" id="RHEA-COMP:9685"/>
        <dbReference type="ChEBI" id="CHEBI:57287"/>
        <dbReference type="ChEBI" id="CHEBI:57384"/>
        <dbReference type="ChEBI" id="CHEBI:64479"/>
        <dbReference type="ChEBI" id="CHEBI:78449"/>
        <dbReference type="EC" id="2.3.1.39"/>
    </reaction>
</comment>
<dbReference type="InterPro" id="IPR014043">
    <property type="entry name" value="Acyl_transferase_dom"/>
</dbReference>
<evidence type="ECO:0000313" key="6">
    <source>
        <dbReference type="EMBL" id="MBP2243617.1"/>
    </source>
</evidence>
<evidence type="ECO:0000256" key="1">
    <source>
        <dbReference type="ARBA" id="ARBA00022679"/>
    </source>
</evidence>
<evidence type="ECO:0000313" key="7">
    <source>
        <dbReference type="Proteomes" id="UP000810207"/>
    </source>
</evidence>
<dbReference type="InterPro" id="IPR001227">
    <property type="entry name" value="Ac_transferase_dom_sf"/>
</dbReference>
<sequence>MSLVFLFPGQGAQRPGMLHELPSHPAIQATLHEASEILNMDVLALDTQASLQTTDHVQLALCISGVAVARALQKEGVKPAYVAGHSAGAFAAAVISGAITLKDTLPLVRLRGEGMMTAYPEGYGMGVVTGLLRREVEVVVNQIHTEENPVYISNLNAPTQISIAGKLEAIDKVLATCLKNGARKAIRLNMNVPSHCKLLDPVSLKLKEAIGHIQMKEPLIPYAGNVRGRVLRTANDIGQDLATNIAHPVRWDEVSTLIYELGGRLFLEMPPGQVLSDLSREAFAEARTAALQMTSLESAVVLSERYSDGV</sequence>
<dbReference type="GO" id="GO:0004314">
    <property type="term" value="F:[acyl-carrier-protein] S-malonyltransferase activity"/>
    <property type="evidence" value="ECO:0007669"/>
    <property type="project" value="UniProtKB-EC"/>
</dbReference>
<keyword evidence="2 4" id="KW-0012">Acyltransferase</keyword>
<proteinExistence type="inferred from homology"/>
<dbReference type="Gene3D" id="3.30.70.250">
    <property type="entry name" value="Malonyl-CoA ACP transacylase, ACP-binding"/>
    <property type="match status" value="1"/>
</dbReference>
<keyword evidence="7" id="KW-1185">Reference proteome</keyword>
<accession>A0ABS4RPD3</accession>
<dbReference type="InterPro" id="IPR050858">
    <property type="entry name" value="Mal-CoA-ACP_Trans/PKS_FabD"/>
</dbReference>
<dbReference type="EC" id="2.3.1.39" evidence="4"/>
<comment type="caution">
    <text evidence="6">The sequence shown here is derived from an EMBL/GenBank/DDBJ whole genome shotgun (WGS) entry which is preliminary data.</text>
</comment>
<evidence type="ECO:0000256" key="2">
    <source>
        <dbReference type="ARBA" id="ARBA00023315"/>
    </source>
</evidence>
<evidence type="ECO:0000256" key="3">
    <source>
        <dbReference type="ARBA" id="ARBA00048462"/>
    </source>
</evidence>
<dbReference type="Pfam" id="PF00698">
    <property type="entry name" value="Acyl_transf_1"/>
    <property type="match status" value="1"/>
</dbReference>
<feature type="domain" description="Malonyl-CoA:ACP transacylase (MAT)" evidence="5">
    <location>
        <begin position="6"/>
        <end position="306"/>
    </location>
</feature>
<dbReference type="Proteomes" id="UP000810207">
    <property type="component" value="Unassembled WGS sequence"/>
</dbReference>
<dbReference type="Gene3D" id="3.40.366.10">
    <property type="entry name" value="Malonyl-Coenzyme A Acyl Carrier Protein, domain 2"/>
    <property type="match status" value="1"/>
</dbReference>
<gene>
    <name evidence="6" type="ORF">J2Z28_000222</name>
</gene>
<name>A0ABS4RPD3_PAEXY</name>
<dbReference type="PIRSF" id="PIRSF000446">
    <property type="entry name" value="Mct"/>
    <property type="match status" value="1"/>
</dbReference>
<comment type="similarity">
    <text evidence="4">Belongs to the fabD family.</text>
</comment>
<dbReference type="SUPFAM" id="SSF55048">
    <property type="entry name" value="Probable ACP-binding domain of malonyl-CoA ACP transacylase"/>
    <property type="match status" value="1"/>
</dbReference>
<organism evidence="6 7">
    <name type="scientific">Paenibacillus xylanexedens</name>
    <dbReference type="NCBI Taxonomy" id="528191"/>
    <lineage>
        <taxon>Bacteria</taxon>
        <taxon>Bacillati</taxon>
        <taxon>Bacillota</taxon>
        <taxon>Bacilli</taxon>
        <taxon>Bacillales</taxon>
        <taxon>Paenibacillaceae</taxon>
        <taxon>Paenibacillus</taxon>
    </lineage>
</organism>
<dbReference type="EMBL" id="JAGIKV010000001">
    <property type="protein sequence ID" value="MBP2243617.1"/>
    <property type="molecule type" value="Genomic_DNA"/>
</dbReference>
<dbReference type="PANTHER" id="PTHR42681:SF1">
    <property type="entry name" value="MALONYL-COA-ACYL CARRIER PROTEIN TRANSACYLASE, MITOCHONDRIAL"/>
    <property type="match status" value="1"/>
</dbReference>
<dbReference type="SMART" id="SM00827">
    <property type="entry name" value="PKS_AT"/>
    <property type="match status" value="1"/>
</dbReference>
<reference evidence="6 7" key="1">
    <citation type="submission" date="2021-03" db="EMBL/GenBank/DDBJ databases">
        <title>Genomic Encyclopedia of Type Strains, Phase IV (KMG-IV): sequencing the most valuable type-strain genomes for metagenomic binning, comparative biology and taxonomic classification.</title>
        <authorList>
            <person name="Goeker M."/>
        </authorList>
    </citation>
    <scope>NUCLEOTIDE SEQUENCE [LARGE SCALE GENOMIC DNA]</scope>
    <source>
        <strain evidence="6 7">DSM 21292</strain>
    </source>
</reference>
<evidence type="ECO:0000259" key="5">
    <source>
        <dbReference type="SMART" id="SM00827"/>
    </source>
</evidence>
<dbReference type="InterPro" id="IPR016035">
    <property type="entry name" value="Acyl_Trfase/lysoPLipase"/>
</dbReference>
<keyword evidence="1 4" id="KW-0808">Transferase</keyword>